<keyword evidence="1" id="KW-0732">Signal</keyword>
<keyword evidence="2" id="KW-0574">Periplasm</keyword>
<evidence type="ECO:0000313" key="4">
    <source>
        <dbReference type="Proteomes" id="UP000759443"/>
    </source>
</evidence>
<dbReference type="Pfam" id="PF13416">
    <property type="entry name" value="SBP_bac_8"/>
    <property type="match status" value="1"/>
</dbReference>
<dbReference type="Proteomes" id="UP000759443">
    <property type="component" value="Unassembled WGS sequence"/>
</dbReference>
<evidence type="ECO:0000256" key="1">
    <source>
        <dbReference type="ARBA" id="ARBA00022729"/>
    </source>
</evidence>
<dbReference type="CDD" id="cd13589">
    <property type="entry name" value="PBP2_polyamine_RpCGA009"/>
    <property type="match status" value="1"/>
</dbReference>
<evidence type="ECO:0000256" key="2">
    <source>
        <dbReference type="ARBA" id="ARBA00022764"/>
    </source>
</evidence>
<keyword evidence="4" id="KW-1185">Reference proteome</keyword>
<reference evidence="3 4" key="1">
    <citation type="submission" date="2021-03" db="EMBL/GenBank/DDBJ databases">
        <title>Genomic Encyclopedia of Type Strains, Phase IV (KMG-IV): sequencing the most valuable type-strain genomes for metagenomic binning, comparative biology and taxonomic classification.</title>
        <authorList>
            <person name="Goeker M."/>
        </authorList>
    </citation>
    <scope>NUCLEOTIDE SEQUENCE [LARGE SCALE GENOMIC DNA]</scope>
    <source>
        <strain evidence="3 4">DSM 21600</strain>
    </source>
</reference>
<organism evidence="3 4">
    <name type="scientific">Rhizobium halophytocola</name>
    <dbReference type="NCBI Taxonomy" id="735519"/>
    <lineage>
        <taxon>Bacteria</taxon>
        <taxon>Pseudomonadati</taxon>
        <taxon>Pseudomonadota</taxon>
        <taxon>Alphaproteobacteria</taxon>
        <taxon>Hyphomicrobiales</taxon>
        <taxon>Rhizobiaceae</taxon>
        <taxon>Rhizobium/Agrobacterium group</taxon>
        <taxon>Rhizobium</taxon>
    </lineage>
</organism>
<comment type="caution">
    <text evidence="3">The sequence shown here is derived from an EMBL/GenBank/DDBJ whole genome shotgun (WGS) entry which is preliminary data.</text>
</comment>
<dbReference type="InterPro" id="IPR001188">
    <property type="entry name" value="Sperm_putr-bd"/>
</dbReference>
<dbReference type="Gene3D" id="3.40.190.10">
    <property type="entry name" value="Periplasmic binding protein-like II"/>
    <property type="match status" value="2"/>
</dbReference>
<gene>
    <name evidence="3" type="ORF">J2Z17_004266</name>
</gene>
<dbReference type="EMBL" id="JAGGJU010000013">
    <property type="protein sequence ID" value="MBP1852807.1"/>
    <property type="molecule type" value="Genomic_DNA"/>
</dbReference>
<sequence>MNLRQSFSVGLLALGISGSTHPLLAEDLIVNSYGGPYEQIIRSTILEPFEKQTGITVVYDAVGSASQDYAKIKASNGRPGFDVVVMTASQALQGCREGLLLPLESSAIPNLRAINPAIAKAAGPCGAVHELQYMALLYRTDHFPKPPASWDVLFAPELKGHVVLPTFQNSMAVDLLQVLSVMRGGDLVENTSPGFAAMRQLAGQSIGFEQSSAVLERYIRNGTVWAMPFWNGRAQLLVDEGLPIDYVRPREGTVPLIATMSIPSGAEHKDAARKFIDFFLEKGRQEAWATAYKVGSARLDVELPEDLRDRQISSEADMRALLLPDLEAVSRHLPEWGERWERDVVSALQ</sequence>
<dbReference type="InterPro" id="IPR006059">
    <property type="entry name" value="SBP"/>
</dbReference>
<dbReference type="RefSeq" id="WP_209947944.1">
    <property type="nucleotide sequence ID" value="NZ_JAGGJU010000013.1"/>
</dbReference>
<proteinExistence type="predicted"/>
<name>A0ABS4E4C7_9HYPH</name>
<accession>A0ABS4E4C7</accession>
<protein>
    <submittedName>
        <fullName evidence="3">Spermidine/putrescine transport system substrate-binding protein</fullName>
    </submittedName>
</protein>
<dbReference type="SUPFAM" id="SSF53850">
    <property type="entry name" value="Periplasmic binding protein-like II"/>
    <property type="match status" value="1"/>
</dbReference>
<dbReference type="PANTHER" id="PTHR30006">
    <property type="entry name" value="THIAMINE-BINDING PERIPLASMIC PROTEIN-RELATED"/>
    <property type="match status" value="1"/>
</dbReference>
<dbReference type="PRINTS" id="PR00909">
    <property type="entry name" value="SPERMDNBNDNG"/>
</dbReference>
<dbReference type="PANTHER" id="PTHR30006:SF2">
    <property type="entry name" value="ABC TRANSPORTER SUBSTRATE-BINDING PROTEIN"/>
    <property type="match status" value="1"/>
</dbReference>
<evidence type="ECO:0000313" key="3">
    <source>
        <dbReference type="EMBL" id="MBP1852807.1"/>
    </source>
</evidence>